<name>A0A7J7DNR1_TRIWF</name>
<comment type="subcellular location">
    <subcellularLocation>
        <location evidence="1">Nucleus</location>
    </subcellularLocation>
</comment>
<dbReference type="Gene3D" id="4.10.280.10">
    <property type="entry name" value="Helix-loop-helix DNA-binding domain"/>
    <property type="match status" value="1"/>
</dbReference>
<reference evidence="7 8" key="1">
    <citation type="journal article" date="2020" name="Nat. Commun.">
        <title>Genome of Tripterygium wilfordii and identification of cytochrome P450 involved in triptolide biosynthesis.</title>
        <authorList>
            <person name="Tu L."/>
            <person name="Su P."/>
            <person name="Zhang Z."/>
            <person name="Gao L."/>
            <person name="Wang J."/>
            <person name="Hu T."/>
            <person name="Zhou J."/>
            <person name="Zhang Y."/>
            <person name="Zhao Y."/>
            <person name="Liu Y."/>
            <person name="Song Y."/>
            <person name="Tong Y."/>
            <person name="Lu Y."/>
            <person name="Yang J."/>
            <person name="Xu C."/>
            <person name="Jia M."/>
            <person name="Peters R.J."/>
            <person name="Huang L."/>
            <person name="Gao W."/>
        </authorList>
    </citation>
    <scope>NUCLEOTIDE SEQUENCE [LARGE SCALE GENOMIC DNA]</scope>
    <source>
        <strain evidence="8">cv. XIE 37</strain>
        <tissue evidence="7">Leaf</tissue>
    </source>
</reference>
<evidence type="ECO:0000259" key="6">
    <source>
        <dbReference type="PROSITE" id="PS50888"/>
    </source>
</evidence>
<sequence>MMLDLSPLVSTYGWPLEELQNHEDVSYNNNNRDIESTPESLIDHLPLPLPLPHQPPLELLDAFTSSYANTAAEPNKVIIKKLNHNASERDRRKKVNCLYSFLRSLLPGEDQMKKLSIPGTVSRALKYIPELQQQVERLVKKREELWSIQQDYAIHNQESQVIRRPKKLALSSPSTVSAKRVSDAAVAVQITNSTMLHGQDSSLSHILHGLEQDDGLLLISANSFVSSGGIIFYNLHLQIYDRGYGFSHGVSSPAAVGAASDISAALSFIDGSSAYHGCSTLLGLLFLTTTACGHRLRRLKPLIGVLVARSLIMGRMNLGVGREGGLADLPGEWSNDELFR</sequence>
<dbReference type="InterPro" id="IPR036638">
    <property type="entry name" value="HLH_DNA-bd_sf"/>
</dbReference>
<comment type="caution">
    <text evidence="7">The sequence shown here is derived from an EMBL/GenBank/DDBJ whole genome shotgun (WGS) entry which is preliminary data.</text>
</comment>
<evidence type="ECO:0000256" key="2">
    <source>
        <dbReference type="ARBA" id="ARBA00023015"/>
    </source>
</evidence>
<dbReference type="GO" id="GO:0000981">
    <property type="term" value="F:DNA-binding transcription factor activity, RNA polymerase II-specific"/>
    <property type="evidence" value="ECO:0007669"/>
    <property type="project" value="TreeGrafter"/>
</dbReference>
<feature type="domain" description="BHLH" evidence="6">
    <location>
        <begin position="79"/>
        <end position="131"/>
    </location>
</feature>
<keyword evidence="8" id="KW-1185">Reference proteome</keyword>
<dbReference type="GO" id="GO:0000977">
    <property type="term" value="F:RNA polymerase II transcription regulatory region sequence-specific DNA binding"/>
    <property type="evidence" value="ECO:0007669"/>
    <property type="project" value="TreeGrafter"/>
</dbReference>
<dbReference type="InterPro" id="IPR015660">
    <property type="entry name" value="MASH1/Ascl1a-like"/>
</dbReference>
<evidence type="ECO:0000313" key="7">
    <source>
        <dbReference type="EMBL" id="KAF5747943.1"/>
    </source>
</evidence>
<evidence type="ECO:0000256" key="5">
    <source>
        <dbReference type="ARBA" id="ARBA00023242"/>
    </source>
</evidence>
<dbReference type="PANTHER" id="PTHR13935:SF41">
    <property type="entry name" value="TRANSCRIPTION FACTOR ORG2-RELATED"/>
    <property type="match status" value="1"/>
</dbReference>
<evidence type="ECO:0000256" key="4">
    <source>
        <dbReference type="ARBA" id="ARBA00023163"/>
    </source>
</evidence>
<dbReference type="GO" id="GO:0010106">
    <property type="term" value="P:cellular response to iron ion starvation"/>
    <property type="evidence" value="ECO:0007669"/>
    <property type="project" value="UniProtKB-ARBA"/>
</dbReference>
<organism evidence="7 8">
    <name type="scientific">Tripterygium wilfordii</name>
    <name type="common">Thunder God vine</name>
    <dbReference type="NCBI Taxonomy" id="458696"/>
    <lineage>
        <taxon>Eukaryota</taxon>
        <taxon>Viridiplantae</taxon>
        <taxon>Streptophyta</taxon>
        <taxon>Embryophyta</taxon>
        <taxon>Tracheophyta</taxon>
        <taxon>Spermatophyta</taxon>
        <taxon>Magnoliopsida</taxon>
        <taxon>eudicotyledons</taxon>
        <taxon>Gunneridae</taxon>
        <taxon>Pentapetalae</taxon>
        <taxon>rosids</taxon>
        <taxon>fabids</taxon>
        <taxon>Celastrales</taxon>
        <taxon>Celastraceae</taxon>
        <taxon>Tripterygium</taxon>
    </lineage>
</organism>
<dbReference type="CDD" id="cd18914">
    <property type="entry name" value="bHLH_AtORG2_like"/>
    <property type="match status" value="1"/>
</dbReference>
<dbReference type="Proteomes" id="UP000593562">
    <property type="component" value="Unassembled WGS sequence"/>
</dbReference>
<dbReference type="SUPFAM" id="SSF47459">
    <property type="entry name" value="HLH, helix-loop-helix DNA-binding domain"/>
    <property type="match status" value="1"/>
</dbReference>
<dbReference type="FunFam" id="4.10.280.10:FF:000074">
    <property type="entry name" value="Transcription factor ORG2"/>
    <property type="match status" value="1"/>
</dbReference>
<proteinExistence type="predicted"/>
<keyword evidence="5" id="KW-0539">Nucleus</keyword>
<dbReference type="Pfam" id="PF00010">
    <property type="entry name" value="HLH"/>
    <property type="match status" value="1"/>
</dbReference>
<accession>A0A7J7DNR1</accession>
<keyword evidence="2" id="KW-0805">Transcription regulation</keyword>
<dbReference type="AlphaFoldDB" id="A0A7J7DNR1"/>
<dbReference type="InParanoid" id="A0A7J7DNR1"/>
<dbReference type="SMART" id="SM00353">
    <property type="entry name" value="HLH"/>
    <property type="match status" value="1"/>
</dbReference>
<dbReference type="GO" id="GO:0090575">
    <property type="term" value="C:RNA polymerase II transcription regulator complex"/>
    <property type="evidence" value="ECO:0007669"/>
    <property type="project" value="TreeGrafter"/>
</dbReference>
<dbReference type="FunCoup" id="A0A7J7DNR1">
    <property type="interactions" value="117"/>
</dbReference>
<dbReference type="PROSITE" id="PS50888">
    <property type="entry name" value="BHLH"/>
    <property type="match status" value="1"/>
</dbReference>
<dbReference type="PANTHER" id="PTHR13935">
    <property type="entry name" value="ACHAETE-SCUTE TRANSCRIPTION FACTOR-RELATED"/>
    <property type="match status" value="1"/>
</dbReference>
<protein>
    <submittedName>
        <fullName evidence="7">Transcription factor ORG2-like</fullName>
    </submittedName>
</protein>
<keyword evidence="3" id="KW-0238">DNA-binding</keyword>
<evidence type="ECO:0000256" key="3">
    <source>
        <dbReference type="ARBA" id="ARBA00023125"/>
    </source>
</evidence>
<evidence type="ECO:0000256" key="1">
    <source>
        <dbReference type="ARBA" id="ARBA00004123"/>
    </source>
</evidence>
<dbReference type="GO" id="GO:0046983">
    <property type="term" value="F:protein dimerization activity"/>
    <property type="evidence" value="ECO:0007669"/>
    <property type="project" value="InterPro"/>
</dbReference>
<gene>
    <name evidence="7" type="ORF">HS088_TW05G00674</name>
</gene>
<dbReference type="EMBL" id="JAAARO010000005">
    <property type="protein sequence ID" value="KAF5747943.1"/>
    <property type="molecule type" value="Genomic_DNA"/>
</dbReference>
<evidence type="ECO:0000313" key="8">
    <source>
        <dbReference type="Proteomes" id="UP000593562"/>
    </source>
</evidence>
<dbReference type="InterPro" id="IPR011598">
    <property type="entry name" value="bHLH_dom"/>
</dbReference>
<keyword evidence="4" id="KW-0804">Transcription</keyword>